<protein>
    <submittedName>
        <fullName evidence="2">Transmembrane protein</fullName>
    </submittedName>
</protein>
<dbReference type="AlphaFoldDB" id="A0A1P8BG84"/>
<dbReference type="TAIR" id="AT5G05285"/>
<feature type="transmembrane region" description="Helical" evidence="1">
    <location>
        <begin position="6"/>
        <end position="27"/>
    </location>
</feature>
<reference evidence="2 3" key="1">
    <citation type="journal article" date="2000" name="Nature">
        <title>Sequence and analysis of chromosome 5 of the plant Arabidopsis thaliana.</title>
        <authorList>
            <consortium name="Kazusa DNA Research Institute"/>
            <consortium name="Cold Spring Harbor and Washington University in St Louis Sequencing Consortium"/>
            <consortium name="European Union Arabidopsis Genome Sequencing Consortium"/>
            <person name="Tabata S."/>
            <person name="Kaneko T."/>
            <person name="Nakamura Y."/>
            <person name="Kotani H."/>
            <person name="Kato T."/>
            <person name="Asamizu E."/>
            <person name="Miyajima N."/>
            <person name="Sasamoto S."/>
            <person name="Kimura T."/>
            <person name="Hosouchi T."/>
            <person name="Kawashima K."/>
            <person name="Kohara M."/>
            <person name="Matsumoto M."/>
            <person name="Matsuno A."/>
            <person name="Muraki A."/>
            <person name="Nakayama S."/>
            <person name="Nakazaki N."/>
            <person name="Naruo K."/>
            <person name="Okumura S."/>
            <person name="Shinpo S."/>
            <person name="Takeuchi C."/>
            <person name="Wada T."/>
            <person name="Watanabe A."/>
            <person name="Yamada M."/>
            <person name="Yasuda M."/>
            <person name="Sato S."/>
            <person name="de la Bastide M."/>
            <person name="Huang E."/>
            <person name="Spiegel L."/>
            <person name="Gnoj L."/>
            <person name="O'Shaughnessy A."/>
            <person name="Preston R."/>
            <person name="Habermann K."/>
            <person name="Murray J."/>
            <person name="Johnson D."/>
            <person name="Rohlfing T."/>
            <person name="Nelson J."/>
            <person name="Stoneking T."/>
            <person name="Pepin K."/>
            <person name="Spieth J."/>
            <person name="Sekhon M."/>
            <person name="Armstrong J."/>
            <person name="Becker M."/>
            <person name="Belter E."/>
            <person name="Cordum H."/>
            <person name="Cordes M."/>
            <person name="Courtney L."/>
            <person name="Courtney W."/>
            <person name="Dante M."/>
            <person name="Du H."/>
            <person name="Edwards J."/>
            <person name="Fryman J."/>
            <person name="Haakensen B."/>
            <person name="Lamar E."/>
            <person name="Latreille P."/>
            <person name="Leonard S."/>
            <person name="Meyer R."/>
            <person name="Mulvaney E."/>
            <person name="Ozersky P."/>
            <person name="Riley A."/>
            <person name="Strowmatt C."/>
            <person name="Wagner-McPherson C."/>
            <person name="Wollam A."/>
            <person name="Yoakum M."/>
            <person name="Bell M."/>
            <person name="Dedhia N."/>
            <person name="Parnell L."/>
            <person name="Shah R."/>
            <person name="Rodriguez M."/>
            <person name="See L.H."/>
            <person name="Vil D."/>
            <person name="Baker J."/>
            <person name="Kirchoff K."/>
            <person name="Toth K."/>
            <person name="King L."/>
            <person name="Bahret A."/>
            <person name="Miller B."/>
            <person name="Marra M."/>
            <person name="Martienssen R."/>
            <person name="McCombie W.R."/>
            <person name="Wilson R.K."/>
            <person name="Murphy G."/>
            <person name="Bancroft I."/>
            <person name="Volckaert G."/>
            <person name="Wambutt R."/>
            <person name="Dusterhoft A."/>
            <person name="Stiekema W."/>
            <person name="Pohl T."/>
            <person name="Entian K.D."/>
            <person name="Terryn N."/>
            <person name="Hartley N."/>
            <person name="Bent E."/>
            <person name="Johnson S."/>
            <person name="Langham S.A."/>
            <person name="McCullagh B."/>
            <person name="Robben J."/>
            <person name="Grymonprez B."/>
            <person name="Zimmermann W."/>
            <person name="Ramsperger U."/>
            <person name="Wedler H."/>
            <person name="Balke K."/>
            <person name="Wedler E."/>
            <person name="Peters S."/>
            <person name="van Staveren M."/>
            <person name="Dirkse W."/>
            <person name="Mooijman P."/>
            <person name="Lankhorst R.K."/>
            <person name="Weitzenegger T."/>
            <person name="Bothe G."/>
            <person name="Rose M."/>
            <person name="Hauf J."/>
            <person name="Berneiser S."/>
            <person name="Hempel S."/>
            <person name="Feldpausch M."/>
            <person name="Lamberth S."/>
            <person name="Villarroel R."/>
            <person name="Gielen J."/>
            <person name="Ardiles W."/>
            <person name="Bents O."/>
            <person name="Lemcke K."/>
            <person name="Kolesov G."/>
            <person name="Mayer K."/>
            <person name="Rudd S."/>
            <person name="Schoof H."/>
            <person name="Schueller C."/>
            <person name="Zaccaria P."/>
            <person name="Mewes H.W."/>
            <person name="Bevan M."/>
            <person name="Fransz P."/>
        </authorList>
    </citation>
    <scope>NUCLEOTIDE SEQUENCE [LARGE SCALE GENOMIC DNA]</scope>
    <source>
        <strain evidence="3">cv. Columbia</strain>
    </source>
</reference>
<proteinExistence type="predicted"/>
<keyword evidence="1 2" id="KW-0812">Transmembrane</keyword>
<dbReference type="KEGG" id="ath:AT5G05285"/>
<dbReference type="Proteomes" id="UP000006548">
    <property type="component" value="Chromosome 5"/>
</dbReference>
<dbReference type="InParanoid" id="A0A1P8BG84"/>
<reference evidence="3" key="2">
    <citation type="journal article" date="2017" name="Plant J.">
        <title>Araport11: a complete reannotation of the Arabidopsis thaliana reference genome.</title>
        <authorList>
            <person name="Cheng C.Y."/>
            <person name="Krishnakumar V."/>
            <person name="Chan A.P."/>
            <person name="Thibaud-Nissen F."/>
            <person name="Schobel S."/>
            <person name="Town C.D."/>
        </authorList>
    </citation>
    <scope>GENOME REANNOTATION</scope>
    <source>
        <strain evidence="3">cv. Columbia</strain>
    </source>
</reference>
<sequence length="32" mass="3366">SPKVLGFASVAEIVGVACVAISVRIGLRKRLR</sequence>
<accession>A0A1P8BG84</accession>
<keyword evidence="1" id="KW-0472">Membrane</keyword>
<evidence type="ECO:0000256" key="1">
    <source>
        <dbReference type="SAM" id="Phobius"/>
    </source>
</evidence>
<dbReference type="GeneID" id="28720710"/>
<dbReference type="SMR" id="A0A1P8BG84"/>
<evidence type="ECO:0000313" key="3">
    <source>
        <dbReference type="Proteomes" id="UP000006548"/>
    </source>
</evidence>
<evidence type="ECO:0000313" key="2">
    <source>
        <dbReference type="EMBL" id="ANM70595.1"/>
    </source>
</evidence>
<dbReference type="EMBL" id="CP002688">
    <property type="protein sequence ID" value="ANM70595.1"/>
    <property type="molecule type" value="Genomic_DNA"/>
</dbReference>
<name>A0A1P8BG84_ARATH</name>
<dbReference type="RefSeq" id="NP_001332191.1">
    <property type="nucleotide sequence ID" value="NM_001342807.1"/>
</dbReference>
<keyword evidence="1" id="KW-1133">Transmembrane helix</keyword>
<feature type="non-terminal residue" evidence="2">
    <location>
        <position position="1"/>
    </location>
</feature>
<gene>
    <name evidence="2" type="ordered locus">At5g05285</name>
</gene>
<keyword evidence="3" id="KW-1185">Reference proteome</keyword>
<organism evidence="2 3">
    <name type="scientific">Arabidopsis thaliana</name>
    <name type="common">Mouse-ear cress</name>
    <dbReference type="NCBI Taxonomy" id="3702"/>
    <lineage>
        <taxon>Eukaryota</taxon>
        <taxon>Viridiplantae</taxon>
        <taxon>Streptophyta</taxon>
        <taxon>Embryophyta</taxon>
        <taxon>Tracheophyta</taxon>
        <taxon>Spermatophyta</taxon>
        <taxon>Magnoliopsida</taxon>
        <taxon>eudicotyledons</taxon>
        <taxon>Gunneridae</taxon>
        <taxon>Pentapetalae</taxon>
        <taxon>rosids</taxon>
        <taxon>malvids</taxon>
        <taxon>Brassicales</taxon>
        <taxon>Brassicaceae</taxon>
        <taxon>Camelineae</taxon>
        <taxon>Arabidopsis</taxon>
    </lineage>
</organism>